<dbReference type="Pfam" id="PF13511">
    <property type="entry name" value="DUF4124"/>
    <property type="match status" value="1"/>
</dbReference>
<dbReference type="RefSeq" id="WP_141353341.1">
    <property type="nucleotide sequence ID" value="NZ_BJNV01000052.1"/>
</dbReference>
<keyword evidence="2" id="KW-0732">Signal</keyword>
<sequence length="165" mass="17771">MNPRLLLLLAALCCSPLARADIFKCVDEAGHVTYTNSRGPGKGCTTLARDQAVSSVPGGSGLARPAPVLAPQSGASAGAAGFPRVDSGTQKARDGDRRRILDQELSTEQRSLDAARRELDEQASARNGADRNSARAAERLQPFRDKVQLHERNIEALRREISNLR</sequence>
<dbReference type="AlphaFoldDB" id="A0A4Y4CZJ9"/>
<evidence type="ECO:0000313" key="5">
    <source>
        <dbReference type="Proteomes" id="UP000318422"/>
    </source>
</evidence>
<dbReference type="OrthoDB" id="5298561at2"/>
<protein>
    <recommendedName>
        <fullName evidence="3">DUF4124 domain-containing protein</fullName>
    </recommendedName>
</protein>
<feature type="compositionally biased region" description="Basic and acidic residues" evidence="1">
    <location>
        <begin position="110"/>
        <end position="120"/>
    </location>
</feature>
<keyword evidence="5" id="KW-1185">Reference proteome</keyword>
<feature type="region of interest" description="Disordered" evidence="1">
    <location>
        <begin position="54"/>
        <end position="144"/>
    </location>
</feature>
<gene>
    <name evidence="4" type="ORF">ZRA01_28060</name>
</gene>
<reference evidence="4 5" key="1">
    <citation type="submission" date="2019-06" db="EMBL/GenBank/DDBJ databases">
        <title>Whole genome shotgun sequence of Zoogloea ramigera NBRC 15342.</title>
        <authorList>
            <person name="Hosoyama A."/>
            <person name="Uohara A."/>
            <person name="Ohji S."/>
            <person name="Ichikawa N."/>
        </authorList>
    </citation>
    <scope>NUCLEOTIDE SEQUENCE [LARGE SCALE GENOMIC DNA]</scope>
    <source>
        <strain evidence="4 5">NBRC 15342</strain>
    </source>
</reference>
<evidence type="ECO:0000256" key="2">
    <source>
        <dbReference type="SAM" id="SignalP"/>
    </source>
</evidence>
<dbReference type="InterPro" id="IPR025392">
    <property type="entry name" value="DUF4124"/>
</dbReference>
<feature type="domain" description="DUF4124" evidence="3">
    <location>
        <begin position="9"/>
        <end position="67"/>
    </location>
</feature>
<name>A0A4Y4CZJ9_ZOORA</name>
<feature type="compositionally biased region" description="Basic and acidic residues" evidence="1">
    <location>
        <begin position="91"/>
        <end position="102"/>
    </location>
</feature>
<comment type="caution">
    <text evidence="4">The sequence shown here is derived from an EMBL/GenBank/DDBJ whole genome shotgun (WGS) entry which is preliminary data.</text>
</comment>
<feature type="compositionally biased region" description="Basic and acidic residues" evidence="1">
    <location>
        <begin position="128"/>
        <end position="144"/>
    </location>
</feature>
<accession>A0A4Y4CZJ9</accession>
<feature type="chain" id="PRO_5021299468" description="DUF4124 domain-containing protein" evidence="2">
    <location>
        <begin position="21"/>
        <end position="165"/>
    </location>
</feature>
<evidence type="ECO:0000256" key="1">
    <source>
        <dbReference type="SAM" id="MobiDB-lite"/>
    </source>
</evidence>
<feature type="signal peptide" evidence="2">
    <location>
        <begin position="1"/>
        <end position="20"/>
    </location>
</feature>
<dbReference type="Proteomes" id="UP000318422">
    <property type="component" value="Unassembled WGS sequence"/>
</dbReference>
<organism evidence="4 5">
    <name type="scientific">Zoogloea ramigera</name>
    <dbReference type="NCBI Taxonomy" id="350"/>
    <lineage>
        <taxon>Bacteria</taxon>
        <taxon>Pseudomonadati</taxon>
        <taxon>Pseudomonadota</taxon>
        <taxon>Betaproteobacteria</taxon>
        <taxon>Rhodocyclales</taxon>
        <taxon>Zoogloeaceae</taxon>
        <taxon>Zoogloea</taxon>
    </lineage>
</organism>
<proteinExistence type="predicted"/>
<evidence type="ECO:0000313" key="4">
    <source>
        <dbReference type="EMBL" id="GEC96733.1"/>
    </source>
</evidence>
<dbReference type="EMBL" id="BJNV01000052">
    <property type="protein sequence ID" value="GEC96733.1"/>
    <property type="molecule type" value="Genomic_DNA"/>
</dbReference>
<evidence type="ECO:0000259" key="3">
    <source>
        <dbReference type="Pfam" id="PF13511"/>
    </source>
</evidence>